<name>A0A1I0C0T1_THASX</name>
<dbReference type="InterPro" id="IPR011050">
    <property type="entry name" value="Pectin_lyase_fold/virulence"/>
</dbReference>
<feature type="signal peptide" evidence="1">
    <location>
        <begin position="1"/>
        <end position="20"/>
    </location>
</feature>
<evidence type="ECO:0000256" key="1">
    <source>
        <dbReference type="SAM" id="SignalP"/>
    </source>
</evidence>
<dbReference type="SMART" id="SM00710">
    <property type="entry name" value="PbH1"/>
    <property type="match status" value="6"/>
</dbReference>
<dbReference type="EMBL" id="FOHK01000004">
    <property type="protein sequence ID" value="SET13091.1"/>
    <property type="molecule type" value="Genomic_DNA"/>
</dbReference>
<dbReference type="Proteomes" id="UP000199308">
    <property type="component" value="Unassembled WGS sequence"/>
</dbReference>
<proteinExistence type="predicted"/>
<dbReference type="InterPro" id="IPR039448">
    <property type="entry name" value="Beta_helix"/>
</dbReference>
<evidence type="ECO:0000313" key="4">
    <source>
        <dbReference type="Proteomes" id="UP000199308"/>
    </source>
</evidence>
<dbReference type="Gene3D" id="2.160.20.10">
    <property type="entry name" value="Single-stranded right-handed beta-helix, Pectin lyase-like"/>
    <property type="match status" value="1"/>
</dbReference>
<dbReference type="OrthoDB" id="3333873at2"/>
<dbReference type="SUPFAM" id="SSF51126">
    <property type="entry name" value="Pectin lyase-like"/>
    <property type="match status" value="2"/>
</dbReference>
<dbReference type="InterPro" id="IPR006626">
    <property type="entry name" value="PbH1"/>
</dbReference>
<evidence type="ECO:0000313" key="3">
    <source>
        <dbReference type="EMBL" id="SET13091.1"/>
    </source>
</evidence>
<sequence>MYIRQLVALLVITFSISVDATNYYINSQQGSDDNLGTEPSQPWQSLARLTSAKISAGDQILLAAGQTFKGSISLYNVSGTIEKPIVISSYETTSSATPATINAKGEFAGILLADSDHIIVENLSITANGGGDIVLPAQLLKKMRKAKKPNMRVGIAVITSDAGEYAQIHMNKVKVTNIYAKDEGYQRSYQETVTANGTEAYGFGIYFISLPQTLLTNISVSNSQVQAVGHTGIKFSGKRNITNVLLDNNRVIHTGGPGMQMGGVAGAKVKHNIVDSSGSAQDSRNWARGSGMWTWGSDNIIVEHNQFLNANGPGDSAGFHIDFNCSNVIVQYNLSANNAGGFIEILGNNFNNTYRYNVSVNDGHRVKEKGVAFQEGKTFWFSGFVGSEKIGNKRKPRKRHGPYNSYIYNNTIFVDSEITAKIAVTKVAEGALIANNIFHIMGDSQLVKGDQYVPESDKDDVNLKHFIFENNLYLKQGNWPKEVLVQDASPIYGNANFVNPGGLNLKDYTPQNIALIKDKGINIPRIPNDSTGLIVGLQSPHDVLGNPIKGLPDIGAIELQE</sequence>
<feature type="chain" id="PRO_5011565859" evidence="1">
    <location>
        <begin position="21"/>
        <end position="561"/>
    </location>
</feature>
<keyword evidence="1" id="KW-0732">Signal</keyword>
<dbReference type="STRING" id="349064.SAMN05660429_01127"/>
<dbReference type="InterPro" id="IPR012334">
    <property type="entry name" value="Pectin_lyas_fold"/>
</dbReference>
<accession>A0A1I0C0T1</accession>
<dbReference type="RefSeq" id="WP_093328366.1">
    <property type="nucleotide sequence ID" value="NZ_AP027363.1"/>
</dbReference>
<organism evidence="3 4">
    <name type="scientific">Thalassotalea agarivorans</name>
    <name type="common">Thalassomonas agarivorans</name>
    <dbReference type="NCBI Taxonomy" id="349064"/>
    <lineage>
        <taxon>Bacteria</taxon>
        <taxon>Pseudomonadati</taxon>
        <taxon>Pseudomonadota</taxon>
        <taxon>Gammaproteobacteria</taxon>
        <taxon>Alteromonadales</taxon>
        <taxon>Colwelliaceae</taxon>
        <taxon>Thalassotalea</taxon>
    </lineage>
</organism>
<reference evidence="3 4" key="1">
    <citation type="submission" date="2016-10" db="EMBL/GenBank/DDBJ databases">
        <authorList>
            <person name="de Groot N.N."/>
        </authorList>
    </citation>
    <scope>NUCLEOTIDE SEQUENCE [LARGE SCALE GENOMIC DNA]</scope>
    <source>
        <strain evidence="3 4">DSM 19706</strain>
    </source>
</reference>
<keyword evidence="4" id="KW-1185">Reference proteome</keyword>
<protein>
    <submittedName>
        <fullName evidence="3">Right handed beta helix region</fullName>
    </submittedName>
</protein>
<dbReference type="AlphaFoldDB" id="A0A1I0C0T1"/>
<dbReference type="Pfam" id="PF13229">
    <property type="entry name" value="Beta_helix"/>
    <property type="match status" value="1"/>
</dbReference>
<feature type="domain" description="Right handed beta helix" evidence="2">
    <location>
        <begin position="217"/>
        <end position="360"/>
    </location>
</feature>
<evidence type="ECO:0000259" key="2">
    <source>
        <dbReference type="Pfam" id="PF13229"/>
    </source>
</evidence>
<gene>
    <name evidence="3" type="ORF">SAMN05660429_01127</name>
</gene>